<evidence type="ECO:0000259" key="1">
    <source>
        <dbReference type="SMART" id="SM00842"/>
    </source>
</evidence>
<evidence type="ECO:0000313" key="2">
    <source>
        <dbReference type="EMBL" id="OHA08393.1"/>
    </source>
</evidence>
<dbReference type="InterPro" id="IPR043129">
    <property type="entry name" value="ATPase_NBD"/>
</dbReference>
<dbReference type="STRING" id="1802280.A3B37_01665"/>
<protein>
    <recommendedName>
        <fullName evidence="1">SHS2 domain-containing protein</fullName>
    </recommendedName>
</protein>
<dbReference type="PIRSF" id="PIRSF019169">
    <property type="entry name" value="PilM"/>
    <property type="match status" value="1"/>
</dbReference>
<dbReference type="InterPro" id="IPR003494">
    <property type="entry name" value="SHS2_FtsA"/>
</dbReference>
<dbReference type="Gene3D" id="3.30.420.40">
    <property type="match status" value="2"/>
</dbReference>
<dbReference type="Pfam" id="PF11104">
    <property type="entry name" value="PilM_2"/>
    <property type="match status" value="1"/>
</dbReference>
<name>A0A1G2L9T4_9BACT</name>
<sequence length="369" mass="40626">MVTIPFLKKIEFPKFSLPFSLGPASYVGVDVGSASVKVVQLRKDRERAILETYGELKSGRYFREEGLGARGGLLRHLDQNVAELLTDVMREANVTARRVVFSIPSASSFVTVVSLPLLSRDELRAAIPYEAQRYVPIPVGEVALDWQIIEEDPQARRVSILLAAVPKEVVSKYQRIADSLKLTLEAVEIESFAAARALLAADRGVTALIQWGALVTILTIVEERVIRMNHNFGRGSREITVALARSLSISEERAETIKREVGLSTKPEERGVAEVIAPQVDSILSDLERMMIVYNRQAKRKVEKIVMTGGGANLVGLVDHVARRFGLETTTGNPFARTVYPAFLQPLLKEIGPTFAVAVGLALRQITPT</sequence>
<dbReference type="PANTHER" id="PTHR32432">
    <property type="entry name" value="CELL DIVISION PROTEIN FTSA-RELATED"/>
    <property type="match status" value="1"/>
</dbReference>
<dbReference type="NCBIfam" id="TIGR01175">
    <property type="entry name" value="pilM"/>
    <property type="match status" value="1"/>
</dbReference>
<proteinExistence type="predicted"/>
<accession>A0A1G2L9T4</accession>
<gene>
    <name evidence="2" type="ORF">A3B37_01665</name>
</gene>
<dbReference type="AlphaFoldDB" id="A0A1G2L9T4"/>
<comment type="caution">
    <text evidence="2">The sequence shown here is derived from an EMBL/GenBank/DDBJ whole genome shotgun (WGS) entry which is preliminary data.</text>
</comment>
<dbReference type="SMART" id="SM00842">
    <property type="entry name" value="FtsA"/>
    <property type="match status" value="1"/>
</dbReference>
<evidence type="ECO:0000313" key="3">
    <source>
        <dbReference type="Proteomes" id="UP000176705"/>
    </source>
</evidence>
<dbReference type="Proteomes" id="UP000176705">
    <property type="component" value="Unassembled WGS sequence"/>
</dbReference>
<feature type="domain" description="SHS2" evidence="1">
    <location>
        <begin position="26"/>
        <end position="198"/>
    </location>
</feature>
<dbReference type="InterPro" id="IPR005883">
    <property type="entry name" value="PilM"/>
</dbReference>
<dbReference type="EMBL" id="MHQS01000017">
    <property type="protein sequence ID" value="OHA08393.1"/>
    <property type="molecule type" value="Genomic_DNA"/>
</dbReference>
<dbReference type="PANTHER" id="PTHR32432:SF3">
    <property type="entry name" value="ETHANOLAMINE UTILIZATION PROTEIN EUTJ"/>
    <property type="match status" value="1"/>
</dbReference>
<dbReference type="InterPro" id="IPR050696">
    <property type="entry name" value="FtsA/MreB"/>
</dbReference>
<organism evidence="2 3">
    <name type="scientific">Candidatus Sungbacteria bacterium RIFCSPLOWO2_01_FULL_59_16</name>
    <dbReference type="NCBI Taxonomy" id="1802280"/>
    <lineage>
        <taxon>Bacteria</taxon>
        <taxon>Candidatus Sungiibacteriota</taxon>
    </lineage>
</organism>
<dbReference type="SUPFAM" id="SSF53067">
    <property type="entry name" value="Actin-like ATPase domain"/>
    <property type="match status" value="2"/>
</dbReference>
<dbReference type="GO" id="GO:0051301">
    <property type="term" value="P:cell division"/>
    <property type="evidence" value="ECO:0007669"/>
    <property type="project" value="InterPro"/>
</dbReference>
<reference evidence="2 3" key="1">
    <citation type="journal article" date="2016" name="Nat. Commun.">
        <title>Thousands of microbial genomes shed light on interconnected biogeochemical processes in an aquifer system.</title>
        <authorList>
            <person name="Anantharaman K."/>
            <person name="Brown C.T."/>
            <person name="Hug L.A."/>
            <person name="Sharon I."/>
            <person name="Castelle C.J."/>
            <person name="Probst A.J."/>
            <person name="Thomas B.C."/>
            <person name="Singh A."/>
            <person name="Wilkins M.J."/>
            <person name="Karaoz U."/>
            <person name="Brodie E.L."/>
            <person name="Williams K.H."/>
            <person name="Hubbard S.S."/>
            <person name="Banfield J.F."/>
        </authorList>
    </citation>
    <scope>NUCLEOTIDE SEQUENCE [LARGE SCALE GENOMIC DNA]</scope>
</reference>
<dbReference type="CDD" id="cd24049">
    <property type="entry name" value="ASKHA_NBD_PilM"/>
    <property type="match status" value="1"/>
</dbReference>
<dbReference type="Gene3D" id="3.30.1490.300">
    <property type="match status" value="1"/>
</dbReference>